<reference evidence="2" key="1">
    <citation type="submission" date="2020-03" db="EMBL/GenBank/DDBJ databases">
        <title>Spirochaetal bacteria isolated from arthropods constitute a novel genus Entomospira genus novum within the order Spirochaetales.</title>
        <authorList>
            <person name="Grana-Miraglia L."/>
            <person name="Sikutova S."/>
            <person name="Fingerle V."/>
            <person name="Sing A."/>
            <person name="Castillo-Ramirez S."/>
            <person name="Margos G."/>
            <person name="Rudolf I."/>
        </authorList>
    </citation>
    <scope>NUCLEOTIDE SEQUENCE</scope>
    <source>
        <strain evidence="2">BR149</strain>
    </source>
</reference>
<feature type="repeat" description="TPR" evidence="1">
    <location>
        <begin position="91"/>
        <end position="124"/>
    </location>
</feature>
<dbReference type="InterPro" id="IPR019734">
    <property type="entry name" value="TPR_rpt"/>
</dbReference>
<evidence type="ECO:0000313" key="2">
    <source>
        <dbReference type="EMBL" id="NIZ68863.1"/>
    </source>
</evidence>
<dbReference type="Pfam" id="PF14559">
    <property type="entry name" value="TPR_19"/>
    <property type="match status" value="1"/>
</dbReference>
<proteinExistence type="predicted"/>
<dbReference type="InterPro" id="IPR011990">
    <property type="entry name" value="TPR-like_helical_dom_sf"/>
</dbReference>
<dbReference type="SMART" id="SM00028">
    <property type="entry name" value="TPR"/>
    <property type="match status" value="2"/>
</dbReference>
<keyword evidence="3" id="KW-1185">Reference proteome</keyword>
<comment type="caution">
    <text evidence="2">The sequence shown here is derived from an EMBL/GenBank/DDBJ whole genome shotgun (WGS) entry which is preliminary data.</text>
</comment>
<name>A0A968GF39_9SPIO</name>
<dbReference type="SUPFAM" id="SSF48452">
    <property type="entry name" value="TPR-like"/>
    <property type="match status" value="1"/>
</dbReference>
<dbReference type="PROSITE" id="PS51257">
    <property type="entry name" value="PROKAR_LIPOPROTEIN"/>
    <property type="match status" value="1"/>
</dbReference>
<evidence type="ECO:0000313" key="3">
    <source>
        <dbReference type="Proteomes" id="UP000778951"/>
    </source>
</evidence>
<organism evidence="2 3">
    <name type="scientific">Entomospira culicis</name>
    <dbReference type="NCBI Taxonomy" id="2719989"/>
    <lineage>
        <taxon>Bacteria</taxon>
        <taxon>Pseudomonadati</taxon>
        <taxon>Spirochaetota</taxon>
        <taxon>Spirochaetia</taxon>
        <taxon>Spirochaetales</taxon>
        <taxon>Spirochaetaceae</taxon>
        <taxon>Entomospira</taxon>
    </lineage>
</organism>
<dbReference type="PROSITE" id="PS50005">
    <property type="entry name" value="TPR"/>
    <property type="match status" value="2"/>
</dbReference>
<gene>
    <name evidence="2" type="ORF">HCT48_01335</name>
</gene>
<dbReference type="Proteomes" id="UP000778951">
    <property type="component" value="Unassembled WGS sequence"/>
</dbReference>
<accession>A0A968GF39</accession>
<feature type="repeat" description="TPR" evidence="1">
    <location>
        <begin position="125"/>
        <end position="158"/>
    </location>
</feature>
<evidence type="ECO:0000256" key="1">
    <source>
        <dbReference type="PROSITE-ProRule" id="PRU00339"/>
    </source>
</evidence>
<dbReference type="EMBL" id="JAATLM010000001">
    <property type="protein sequence ID" value="NIZ68863.1"/>
    <property type="molecule type" value="Genomic_DNA"/>
</dbReference>
<dbReference type="AlphaFoldDB" id="A0A968GF39"/>
<protein>
    <submittedName>
        <fullName evidence="2">Tetratricopeptide repeat protein</fullName>
    </submittedName>
</protein>
<sequence length="261" mass="29958">MKQGIVRVWFVLGVNMLWLISSCATQSMESEIEQILNEYSATSSHGQRIAHLTTLSESQLWALLVDASEGHHYDRGLAIAVQLLEFQPENDSIYHEMGYFLTQKNRINPAIAMFQKAIYLNKENHAAHYNLGEIYLSQRKLSQAQAMLKQAHLIEPEEHLYAIQLAKLYVMQHYYEVALVLYLDIITQIESGKIALHAVSQAEYVMFVDVYYDTALVYLHGKDDATQADVYLKKYEALMPDDDDARVLRLQIEQRLTGGKE</sequence>
<keyword evidence="1" id="KW-0802">TPR repeat</keyword>
<dbReference type="Gene3D" id="1.25.40.10">
    <property type="entry name" value="Tetratricopeptide repeat domain"/>
    <property type="match status" value="1"/>
</dbReference>
<dbReference type="RefSeq" id="WP_167694978.1">
    <property type="nucleotide sequence ID" value="NZ_CP118181.1"/>
</dbReference>